<dbReference type="SMART" id="SM00173">
    <property type="entry name" value="RAS"/>
    <property type="match status" value="1"/>
</dbReference>
<organism evidence="5 6">
    <name type="scientific">Cavenderia fasciculata</name>
    <name type="common">Slime mold</name>
    <name type="synonym">Dictyostelium fasciculatum</name>
    <dbReference type="NCBI Taxonomy" id="261658"/>
    <lineage>
        <taxon>Eukaryota</taxon>
        <taxon>Amoebozoa</taxon>
        <taxon>Evosea</taxon>
        <taxon>Eumycetozoa</taxon>
        <taxon>Dictyostelia</taxon>
        <taxon>Acytosteliales</taxon>
        <taxon>Cavenderiaceae</taxon>
        <taxon>Cavenderia</taxon>
    </lineage>
</organism>
<evidence type="ECO:0000256" key="4">
    <source>
        <dbReference type="SAM" id="MobiDB-lite"/>
    </source>
</evidence>
<dbReference type="PROSITE" id="PS51421">
    <property type="entry name" value="RAS"/>
    <property type="match status" value="1"/>
</dbReference>
<dbReference type="GeneID" id="14873298"/>
<dbReference type="Proteomes" id="UP000007797">
    <property type="component" value="Unassembled WGS sequence"/>
</dbReference>
<dbReference type="PROSITE" id="PS51420">
    <property type="entry name" value="RHO"/>
    <property type="match status" value="1"/>
</dbReference>
<name>F4PR91_CACFS</name>
<dbReference type="RefSeq" id="XP_004359141.1">
    <property type="nucleotide sequence ID" value="XM_004359084.1"/>
</dbReference>
<evidence type="ECO:0000256" key="1">
    <source>
        <dbReference type="ARBA" id="ARBA00010142"/>
    </source>
</evidence>
<reference evidence="6" key="1">
    <citation type="journal article" date="2011" name="Genome Res.">
        <title>Phylogeny-wide analysis of social amoeba genomes highlights ancient origins for complex intercellular communication.</title>
        <authorList>
            <person name="Heidel A.J."/>
            <person name="Lawal H.M."/>
            <person name="Felder M."/>
            <person name="Schilde C."/>
            <person name="Helps N.R."/>
            <person name="Tunggal B."/>
            <person name="Rivero F."/>
            <person name="John U."/>
            <person name="Schleicher M."/>
            <person name="Eichinger L."/>
            <person name="Platzer M."/>
            <person name="Noegel A.A."/>
            <person name="Schaap P."/>
            <person name="Gloeckner G."/>
        </authorList>
    </citation>
    <scope>NUCLEOTIDE SEQUENCE [LARGE SCALE GENOMIC DNA]</scope>
    <source>
        <strain evidence="6">SH3</strain>
    </source>
</reference>
<dbReference type="NCBIfam" id="TIGR00231">
    <property type="entry name" value="small_GTP"/>
    <property type="match status" value="1"/>
</dbReference>
<keyword evidence="2" id="KW-0547">Nucleotide-binding</keyword>
<dbReference type="EMBL" id="GL883010">
    <property type="protein sequence ID" value="EGG21291.1"/>
    <property type="molecule type" value="Genomic_DNA"/>
</dbReference>
<feature type="region of interest" description="Disordered" evidence="4">
    <location>
        <begin position="217"/>
        <end position="289"/>
    </location>
</feature>
<dbReference type="SMART" id="SM00175">
    <property type="entry name" value="RAB"/>
    <property type="match status" value="1"/>
</dbReference>
<protein>
    <submittedName>
        <fullName evidence="5">Rho GTPase</fullName>
    </submittedName>
</protein>
<keyword evidence="3" id="KW-0342">GTP-binding</keyword>
<evidence type="ECO:0000313" key="5">
    <source>
        <dbReference type="EMBL" id="EGG21291.1"/>
    </source>
</evidence>
<proteinExistence type="inferred from homology"/>
<gene>
    <name evidence="5" type="primary">racL</name>
    <name evidence="5" type="ORF">DFA_01172</name>
</gene>
<dbReference type="PROSITE" id="PS51419">
    <property type="entry name" value="RAB"/>
    <property type="match status" value="1"/>
</dbReference>
<feature type="compositionally biased region" description="Low complexity" evidence="4">
    <location>
        <begin position="242"/>
        <end position="289"/>
    </location>
</feature>
<dbReference type="InterPro" id="IPR027417">
    <property type="entry name" value="P-loop_NTPase"/>
</dbReference>
<dbReference type="GO" id="GO:0005525">
    <property type="term" value="F:GTP binding"/>
    <property type="evidence" value="ECO:0007669"/>
    <property type="project" value="UniProtKB-KW"/>
</dbReference>
<dbReference type="InterPro" id="IPR003578">
    <property type="entry name" value="Small_GTPase_Rho"/>
</dbReference>
<evidence type="ECO:0000256" key="3">
    <source>
        <dbReference type="ARBA" id="ARBA00023134"/>
    </source>
</evidence>
<dbReference type="GO" id="GO:0007264">
    <property type="term" value="P:small GTPase-mediated signal transduction"/>
    <property type="evidence" value="ECO:0007669"/>
    <property type="project" value="InterPro"/>
</dbReference>
<dbReference type="InterPro" id="IPR005225">
    <property type="entry name" value="Small_GTP-bd"/>
</dbReference>
<dbReference type="PANTHER" id="PTHR24072">
    <property type="entry name" value="RHO FAMILY GTPASE"/>
    <property type="match status" value="1"/>
</dbReference>
<dbReference type="Gene3D" id="3.40.50.300">
    <property type="entry name" value="P-loop containing nucleotide triphosphate hydrolases"/>
    <property type="match status" value="1"/>
</dbReference>
<keyword evidence="6" id="KW-1185">Reference proteome</keyword>
<evidence type="ECO:0000313" key="6">
    <source>
        <dbReference type="Proteomes" id="UP000007797"/>
    </source>
</evidence>
<dbReference type="OrthoDB" id="8830751at2759"/>
<dbReference type="SUPFAM" id="SSF52540">
    <property type="entry name" value="P-loop containing nucleoside triphosphate hydrolases"/>
    <property type="match status" value="1"/>
</dbReference>
<dbReference type="CDD" id="cd00157">
    <property type="entry name" value="Rho"/>
    <property type="match status" value="1"/>
</dbReference>
<dbReference type="AlphaFoldDB" id="F4PR91"/>
<dbReference type="InterPro" id="IPR001806">
    <property type="entry name" value="Small_GTPase"/>
</dbReference>
<accession>F4PR91</accession>
<dbReference type="PRINTS" id="PR00449">
    <property type="entry name" value="RASTRNSFRMNG"/>
</dbReference>
<dbReference type="SMART" id="SM00174">
    <property type="entry name" value="RHO"/>
    <property type="match status" value="1"/>
</dbReference>
<dbReference type="STRING" id="1054147.F4PR91"/>
<dbReference type="FunFam" id="3.40.50.300:FF:001179">
    <property type="entry name" value="Rho family GTPase"/>
    <property type="match status" value="1"/>
</dbReference>
<comment type="similarity">
    <text evidence="1">Belongs to the small GTPase superfamily. Rho family.</text>
</comment>
<dbReference type="KEGG" id="dfa:DFA_01172"/>
<dbReference type="Pfam" id="PF00071">
    <property type="entry name" value="Ras"/>
    <property type="match status" value="1"/>
</dbReference>
<feature type="compositionally biased region" description="Basic residues" evidence="4">
    <location>
        <begin position="222"/>
        <end position="231"/>
    </location>
</feature>
<evidence type="ECO:0000256" key="2">
    <source>
        <dbReference type="ARBA" id="ARBA00022741"/>
    </source>
</evidence>
<sequence>MAILPGILSLTSGYRPWPYRRLPADVLNIGRQDSRCYSTRRSHSSSSLCFFGLFGAIGKTSLLISYASGGFPRDYHAHQMYQGKAFNLGLWDTAGQEDFDRLRPLGYSNTDVYLICFSVVNPPSYSNVCDKWLQEINHYNTTKTPIVLVGTQIDLRSDQQTLDVLAQKQQQPITYEEGLMMKKKIGAASFAECSVQTMKGVKQVFEEAIRVYIDSQMEKNGSSRKKKKRSSTSKNNQLQHISSSSSSSSSQNHSVNTASSKTTITSISSSSNSNSSSSHHTSPSNCILL</sequence>
<dbReference type="GO" id="GO:0003924">
    <property type="term" value="F:GTPase activity"/>
    <property type="evidence" value="ECO:0007669"/>
    <property type="project" value="InterPro"/>
</dbReference>